<dbReference type="Proteomes" id="UP000184396">
    <property type="component" value="Unassembled WGS sequence"/>
</dbReference>
<evidence type="ECO:0000313" key="3">
    <source>
        <dbReference type="Proteomes" id="UP000184396"/>
    </source>
</evidence>
<feature type="transmembrane region" description="Helical" evidence="1">
    <location>
        <begin position="317"/>
        <end position="338"/>
    </location>
</feature>
<feature type="transmembrane region" description="Helical" evidence="1">
    <location>
        <begin position="7"/>
        <end position="28"/>
    </location>
</feature>
<organism evidence="2 3">
    <name type="scientific">Algibacter luteus</name>
    <dbReference type="NCBI Taxonomy" id="1178825"/>
    <lineage>
        <taxon>Bacteria</taxon>
        <taxon>Pseudomonadati</taxon>
        <taxon>Bacteroidota</taxon>
        <taxon>Flavobacteriia</taxon>
        <taxon>Flavobacteriales</taxon>
        <taxon>Flavobacteriaceae</taxon>
        <taxon>Algibacter</taxon>
    </lineage>
</organism>
<evidence type="ECO:0000313" key="2">
    <source>
        <dbReference type="EMBL" id="SHI70134.1"/>
    </source>
</evidence>
<gene>
    <name evidence="2" type="ORF">SAMN05216261_1442</name>
</gene>
<dbReference type="OrthoDB" id="1424812at2"/>
<accession>A0A1M6DA75</accession>
<protein>
    <submittedName>
        <fullName evidence="2">Uncharacterized protein</fullName>
    </submittedName>
</protein>
<feature type="transmembrane region" description="Helical" evidence="1">
    <location>
        <begin position="124"/>
        <end position="143"/>
    </location>
</feature>
<dbReference type="AlphaFoldDB" id="A0A1M6DA75"/>
<feature type="transmembrane region" description="Helical" evidence="1">
    <location>
        <begin position="350"/>
        <end position="378"/>
    </location>
</feature>
<dbReference type="STRING" id="1178825.SAMN05216261_1442"/>
<feature type="transmembrane region" description="Helical" evidence="1">
    <location>
        <begin position="91"/>
        <end position="112"/>
    </location>
</feature>
<reference evidence="2 3" key="1">
    <citation type="submission" date="2016-11" db="EMBL/GenBank/DDBJ databases">
        <authorList>
            <person name="Jaros S."/>
            <person name="Januszkiewicz K."/>
            <person name="Wedrychowicz H."/>
        </authorList>
    </citation>
    <scope>NUCLEOTIDE SEQUENCE [LARGE SCALE GENOMIC DNA]</scope>
    <source>
        <strain evidence="2 3">CGMCC 1.12213</strain>
    </source>
</reference>
<dbReference type="RefSeq" id="WP_019388012.1">
    <property type="nucleotide sequence ID" value="NZ_ALIH01000009.1"/>
</dbReference>
<feature type="transmembrane region" description="Helical" evidence="1">
    <location>
        <begin position="246"/>
        <end position="265"/>
    </location>
</feature>
<sequence>MKIKLNNILFYGIIIQIIATQGIATFNFFKMFGHWELKTILHPLSFFLILGIFSIKAIKRVAITPLDLLFFLYLGATSIFLFFNVDSLKEGYLGFRDVYMLFVLIFIYNQIYLTRKQWNFMLKFLFYLIIVNLFFVALTYILGPEKYMETLTGRFIWDMDPDYKFKITNFAGTKFWRTPGIVGEAGSLAYFSLLTFVLMDMDEKYKVKKYFALALTFLCFTRNAYLVILLYIIIKFAFQKKNFVKIYLILKYSIPFIVLVVIYVAQLKLLSVKSVYYRINHWINDINVPYNIFYGGAVGKSGAAVRGEGFAAILDNYYLLMLFSIGIIGILLMILFIYEKARPYRNLSIFCISLSITAIFIVLTHGIPFLVLFPLLFIKKDFEND</sequence>
<keyword evidence="1" id="KW-0472">Membrane</keyword>
<keyword evidence="3" id="KW-1185">Reference proteome</keyword>
<name>A0A1M6DA75_9FLAO</name>
<feature type="transmembrane region" description="Helical" evidence="1">
    <location>
        <begin position="210"/>
        <end position="234"/>
    </location>
</feature>
<dbReference type="EMBL" id="FQYK01000003">
    <property type="protein sequence ID" value="SHI70134.1"/>
    <property type="molecule type" value="Genomic_DNA"/>
</dbReference>
<proteinExistence type="predicted"/>
<feature type="transmembrane region" description="Helical" evidence="1">
    <location>
        <begin position="40"/>
        <end position="58"/>
    </location>
</feature>
<keyword evidence="1" id="KW-1133">Transmembrane helix</keyword>
<feature type="transmembrane region" description="Helical" evidence="1">
    <location>
        <begin position="65"/>
        <end position="85"/>
    </location>
</feature>
<evidence type="ECO:0000256" key="1">
    <source>
        <dbReference type="SAM" id="Phobius"/>
    </source>
</evidence>
<keyword evidence="1" id="KW-0812">Transmembrane</keyword>